<dbReference type="EMBL" id="CAJOBH010138143">
    <property type="protein sequence ID" value="CAF4791882.1"/>
    <property type="molecule type" value="Genomic_DNA"/>
</dbReference>
<protein>
    <submittedName>
        <fullName evidence="1">Uncharacterized protein</fullName>
    </submittedName>
</protein>
<dbReference type="GO" id="GO:0005524">
    <property type="term" value="F:ATP binding"/>
    <property type="evidence" value="ECO:0007669"/>
    <property type="project" value="InterPro"/>
</dbReference>
<feature type="non-terminal residue" evidence="1">
    <location>
        <position position="1"/>
    </location>
</feature>
<evidence type="ECO:0000313" key="3">
    <source>
        <dbReference type="Proteomes" id="UP000681720"/>
    </source>
</evidence>
<dbReference type="Gene3D" id="3.50.7.10">
    <property type="entry name" value="GroEL"/>
    <property type="match status" value="1"/>
</dbReference>
<name>A0A8S2ZY17_9BILA</name>
<gene>
    <name evidence="2" type="ORF">BYL167_LOCUS47758</name>
    <name evidence="1" type="ORF">GIL414_LOCUS42294</name>
</gene>
<comment type="caution">
    <text evidence="1">The sequence shown here is derived from an EMBL/GenBank/DDBJ whole genome shotgun (WGS) entry which is preliminary data.</text>
</comment>
<reference evidence="1" key="1">
    <citation type="submission" date="2021-02" db="EMBL/GenBank/DDBJ databases">
        <authorList>
            <person name="Nowell W R."/>
        </authorList>
    </citation>
    <scope>NUCLEOTIDE SEQUENCE</scope>
</reference>
<dbReference type="SUPFAM" id="SSF52029">
    <property type="entry name" value="GroEL apical domain-like"/>
    <property type="match status" value="1"/>
</dbReference>
<dbReference type="AlphaFoldDB" id="A0A8S2ZY17"/>
<dbReference type="InterPro" id="IPR027409">
    <property type="entry name" value="GroEL-like_apical_dom_sf"/>
</dbReference>
<dbReference type="InterPro" id="IPR002423">
    <property type="entry name" value="Cpn60/GroEL/TCP-1"/>
</dbReference>
<dbReference type="Proteomes" id="UP000681967">
    <property type="component" value="Unassembled WGS sequence"/>
</dbReference>
<dbReference type="Pfam" id="PF00118">
    <property type="entry name" value="Cpn60_TCP1"/>
    <property type="match status" value="1"/>
</dbReference>
<organism evidence="1 3">
    <name type="scientific">Rotaria magnacalcarata</name>
    <dbReference type="NCBI Taxonomy" id="392030"/>
    <lineage>
        <taxon>Eukaryota</taxon>
        <taxon>Metazoa</taxon>
        <taxon>Spiralia</taxon>
        <taxon>Gnathifera</taxon>
        <taxon>Rotifera</taxon>
        <taxon>Eurotatoria</taxon>
        <taxon>Bdelloidea</taxon>
        <taxon>Philodinida</taxon>
        <taxon>Philodinidae</taxon>
        <taxon>Rotaria</taxon>
    </lineage>
</organism>
<evidence type="ECO:0000313" key="1">
    <source>
        <dbReference type="EMBL" id="CAF4681374.1"/>
    </source>
</evidence>
<dbReference type="EMBL" id="CAJOBJ010122169">
    <property type="protein sequence ID" value="CAF4681374.1"/>
    <property type="molecule type" value="Genomic_DNA"/>
</dbReference>
<sequence>VEDSYLLKGAMLNKDVVHSKMKRRIENPRIVLLDCSLEYKKGESQTSLEFSGEPDFTY</sequence>
<proteinExistence type="predicted"/>
<evidence type="ECO:0000313" key="2">
    <source>
        <dbReference type="EMBL" id="CAF4791882.1"/>
    </source>
</evidence>
<accession>A0A8S2ZY17</accession>
<dbReference type="Proteomes" id="UP000681720">
    <property type="component" value="Unassembled WGS sequence"/>
</dbReference>
<feature type="non-terminal residue" evidence="1">
    <location>
        <position position="58"/>
    </location>
</feature>